<feature type="domain" description="Formyl transferase C-terminal" evidence="7">
    <location>
        <begin position="205"/>
        <end position="302"/>
    </location>
</feature>
<dbReference type="Pfam" id="PF00551">
    <property type="entry name" value="Formyl_trans_N"/>
    <property type="match status" value="1"/>
</dbReference>
<dbReference type="EC" id="2.1.2.9" evidence="2 5"/>
<protein>
    <recommendedName>
        <fullName evidence="2 5">Methionyl-tRNA formyltransferase</fullName>
        <ecNumber evidence="2 5">2.1.2.9</ecNumber>
    </recommendedName>
</protein>
<dbReference type="EMBL" id="BMJI01000006">
    <property type="protein sequence ID" value="GGC89282.1"/>
    <property type="molecule type" value="Genomic_DNA"/>
</dbReference>
<proteinExistence type="inferred from homology"/>
<dbReference type="InterPro" id="IPR036477">
    <property type="entry name" value="Formyl_transf_N_sf"/>
</dbReference>
<dbReference type="SUPFAM" id="SSF50486">
    <property type="entry name" value="FMT C-terminal domain-like"/>
    <property type="match status" value="1"/>
</dbReference>
<dbReference type="InterPro" id="IPR005794">
    <property type="entry name" value="Fmt"/>
</dbReference>
<dbReference type="NCBIfam" id="TIGR00460">
    <property type="entry name" value="fmt"/>
    <property type="match status" value="1"/>
</dbReference>
<evidence type="ECO:0000313" key="9">
    <source>
        <dbReference type="Proteomes" id="UP000597761"/>
    </source>
</evidence>
<dbReference type="PANTHER" id="PTHR11138">
    <property type="entry name" value="METHIONYL-TRNA FORMYLTRANSFERASE"/>
    <property type="match status" value="1"/>
</dbReference>
<dbReference type="Pfam" id="PF02911">
    <property type="entry name" value="Formyl_trans_C"/>
    <property type="match status" value="1"/>
</dbReference>
<reference evidence="9" key="1">
    <citation type="journal article" date="2019" name="Int. J. Syst. Evol. Microbiol.">
        <title>The Global Catalogue of Microorganisms (GCM) 10K type strain sequencing project: providing services to taxonomists for standard genome sequencing and annotation.</title>
        <authorList>
            <consortium name="The Broad Institute Genomics Platform"/>
            <consortium name="The Broad Institute Genome Sequencing Center for Infectious Disease"/>
            <person name="Wu L."/>
            <person name="Ma J."/>
        </authorList>
    </citation>
    <scope>NUCLEOTIDE SEQUENCE [LARGE SCALE GENOMIC DNA]</scope>
    <source>
        <strain evidence="9">CGMCC 1.15480</strain>
    </source>
</reference>
<name>A0ABQ1P2W7_9MICC</name>
<sequence length="311" mass="31989">MRILFAGTPPTAADALRRLHERLAGSDRHLVGVLTRPDAPLGRKRVLTPSPVAAVAEELGLPVVKAARVDDDVRAWLADLDLDVAAVVAYGALVPTGALDLPRHGWINLHFSLLPAYRGAAPAQRAIIDGLTTTGASVFALRAGLDTGPVYGTVTARIGPADTAATLLQSLTASGTDLLADVLVGLEAGTARASEQAGEVTLAPKLTLEDGRLDWSAPAAALDARSRGVTPEPGAWTTLAGQRVKLGPVRVTDEDVPALAPGVVAGRGGDVLVGAGDGAVVLSTVQPAGRTPMPAADWWRGAQHGEELRFG</sequence>
<comment type="catalytic activity">
    <reaction evidence="5">
        <text>L-methionyl-tRNA(fMet) + (6R)-10-formyltetrahydrofolate = N-formyl-L-methionyl-tRNA(fMet) + (6S)-5,6,7,8-tetrahydrofolate + H(+)</text>
        <dbReference type="Rhea" id="RHEA:24380"/>
        <dbReference type="Rhea" id="RHEA-COMP:9952"/>
        <dbReference type="Rhea" id="RHEA-COMP:9953"/>
        <dbReference type="ChEBI" id="CHEBI:15378"/>
        <dbReference type="ChEBI" id="CHEBI:57453"/>
        <dbReference type="ChEBI" id="CHEBI:78530"/>
        <dbReference type="ChEBI" id="CHEBI:78844"/>
        <dbReference type="ChEBI" id="CHEBI:195366"/>
        <dbReference type="EC" id="2.1.2.9"/>
    </reaction>
</comment>
<dbReference type="Gene3D" id="3.40.50.12230">
    <property type="match status" value="1"/>
</dbReference>
<evidence type="ECO:0000256" key="5">
    <source>
        <dbReference type="HAMAP-Rule" id="MF_00182"/>
    </source>
</evidence>
<keyword evidence="4 5" id="KW-0648">Protein biosynthesis</keyword>
<dbReference type="HAMAP" id="MF_00182">
    <property type="entry name" value="Formyl_trans"/>
    <property type="match status" value="1"/>
</dbReference>
<dbReference type="InterPro" id="IPR011034">
    <property type="entry name" value="Formyl_transferase-like_C_sf"/>
</dbReference>
<evidence type="ECO:0000256" key="3">
    <source>
        <dbReference type="ARBA" id="ARBA00022679"/>
    </source>
</evidence>
<feature type="domain" description="Formyl transferase N-terminal" evidence="6">
    <location>
        <begin position="1"/>
        <end position="182"/>
    </location>
</feature>
<dbReference type="InterPro" id="IPR044135">
    <property type="entry name" value="Met-tRNA-FMT_C"/>
</dbReference>
<dbReference type="RefSeq" id="WP_188667733.1">
    <property type="nucleotide sequence ID" value="NZ_BMJI01000006.1"/>
</dbReference>
<comment type="similarity">
    <text evidence="1 5">Belongs to the Fmt family.</text>
</comment>
<evidence type="ECO:0000259" key="6">
    <source>
        <dbReference type="Pfam" id="PF00551"/>
    </source>
</evidence>
<evidence type="ECO:0000313" key="8">
    <source>
        <dbReference type="EMBL" id="GGC89282.1"/>
    </source>
</evidence>
<dbReference type="InterPro" id="IPR005793">
    <property type="entry name" value="Formyl_trans_C"/>
</dbReference>
<comment type="function">
    <text evidence="5">Attaches a formyl group to the free amino group of methionyl-tRNA(fMet). The formyl group appears to play a dual role in the initiator identity of N-formylmethionyl-tRNA by promoting its recognition by IF2 and preventing the misappropriation of this tRNA by the elongation apparatus.</text>
</comment>
<evidence type="ECO:0000259" key="7">
    <source>
        <dbReference type="Pfam" id="PF02911"/>
    </source>
</evidence>
<keyword evidence="9" id="KW-1185">Reference proteome</keyword>
<evidence type="ECO:0000256" key="2">
    <source>
        <dbReference type="ARBA" id="ARBA00012261"/>
    </source>
</evidence>
<dbReference type="InterPro" id="IPR041711">
    <property type="entry name" value="Met-tRNA-FMT_N"/>
</dbReference>
<evidence type="ECO:0000256" key="4">
    <source>
        <dbReference type="ARBA" id="ARBA00022917"/>
    </source>
</evidence>
<comment type="caution">
    <text evidence="8">The sequence shown here is derived from an EMBL/GenBank/DDBJ whole genome shotgun (WGS) entry which is preliminary data.</text>
</comment>
<gene>
    <name evidence="5 8" type="primary">fmt</name>
    <name evidence="8" type="ORF">GCM10011512_15260</name>
</gene>
<dbReference type="CDD" id="cd08704">
    <property type="entry name" value="Met_tRNA_FMT_C"/>
    <property type="match status" value="1"/>
</dbReference>
<dbReference type="Proteomes" id="UP000597761">
    <property type="component" value="Unassembled WGS sequence"/>
</dbReference>
<dbReference type="InterPro" id="IPR002376">
    <property type="entry name" value="Formyl_transf_N"/>
</dbReference>
<accession>A0ABQ1P2W7</accession>
<feature type="binding site" evidence="5">
    <location>
        <begin position="112"/>
        <end position="115"/>
    </location>
    <ligand>
        <name>(6S)-5,6,7,8-tetrahydrofolate</name>
        <dbReference type="ChEBI" id="CHEBI:57453"/>
    </ligand>
</feature>
<evidence type="ECO:0000256" key="1">
    <source>
        <dbReference type="ARBA" id="ARBA00010699"/>
    </source>
</evidence>
<dbReference type="CDD" id="cd08646">
    <property type="entry name" value="FMT_core_Met-tRNA-FMT_N"/>
    <property type="match status" value="1"/>
</dbReference>
<organism evidence="8 9">
    <name type="scientific">Tersicoccus solisilvae</name>
    <dbReference type="NCBI Taxonomy" id="1882339"/>
    <lineage>
        <taxon>Bacteria</taxon>
        <taxon>Bacillati</taxon>
        <taxon>Actinomycetota</taxon>
        <taxon>Actinomycetes</taxon>
        <taxon>Micrococcales</taxon>
        <taxon>Micrococcaceae</taxon>
        <taxon>Tersicoccus</taxon>
    </lineage>
</organism>
<dbReference type="SUPFAM" id="SSF53328">
    <property type="entry name" value="Formyltransferase"/>
    <property type="match status" value="1"/>
</dbReference>
<dbReference type="PANTHER" id="PTHR11138:SF5">
    <property type="entry name" value="METHIONYL-TRNA FORMYLTRANSFERASE, MITOCHONDRIAL"/>
    <property type="match status" value="1"/>
</dbReference>
<keyword evidence="3 5" id="KW-0808">Transferase</keyword>